<dbReference type="NCBIfam" id="TIGR03654">
    <property type="entry name" value="L6_bact"/>
    <property type="match status" value="1"/>
</dbReference>
<organism evidence="8">
    <name type="scientific">candidate division WOR-3 bacterium</name>
    <dbReference type="NCBI Taxonomy" id="2052148"/>
    <lineage>
        <taxon>Bacteria</taxon>
        <taxon>Bacteria division WOR-3</taxon>
    </lineage>
</organism>
<dbReference type="GO" id="GO:0003735">
    <property type="term" value="F:structural constituent of ribosome"/>
    <property type="evidence" value="ECO:0007669"/>
    <property type="project" value="UniProtKB-UniRule"/>
</dbReference>
<protein>
    <recommendedName>
        <fullName evidence="4">Large ribosomal subunit protein uL6</fullName>
    </recommendedName>
</protein>
<dbReference type="GO" id="GO:0019843">
    <property type="term" value="F:rRNA binding"/>
    <property type="evidence" value="ECO:0007669"/>
    <property type="project" value="UniProtKB-UniRule"/>
</dbReference>
<dbReference type="PROSITE" id="PS00525">
    <property type="entry name" value="RIBOSOMAL_L6_1"/>
    <property type="match status" value="1"/>
</dbReference>
<feature type="domain" description="Large ribosomal subunit protein uL6 alpha-beta" evidence="7">
    <location>
        <begin position="11"/>
        <end position="86"/>
    </location>
</feature>
<dbReference type="Pfam" id="PF00347">
    <property type="entry name" value="Ribosomal_L6"/>
    <property type="match status" value="2"/>
</dbReference>
<proteinExistence type="inferred from homology"/>
<evidence type="ECO:0000256" key="3">
    <source>
        <dbReference type="ARBA" id="ARBA00023274"/>
    </source>
</evidence>
<comment type="subunit">
    <text evidence="4">Part of the 50S ribosomal subunit.</text>
</comment>
<gene>
    <name evidence="4" type="primary">rplF</name>
    <name evidence="8" type="ORF">ENL19_01290</name>
</gene>
<evidence type="ECO:0000256" key="6">
    <source>
        <dbReference type="RuleBase" id="RU003870"/>
    </source>
</evidence>
<sequence length="183" mass="20057">MSRIGSLPISIPEGVKVEYSPPKIVVEGPKGKLQMDLNFENFDGEIKISGHQIEVINHNPENKKSDAFHGLTRSLINNLVVGVHTGYSKTLKIVGVGYKAQLQGKTLVLNLGFSHPVNFPVPEGIDIQIPDPTTIIVSGIDKRLVGQVAANIRKFKPPEPYKGKGIMYQDERIRRKAGKAGVK</sequence>
<dbReference type="InterPro" id="IPR036789">
    <property type="entry name" value="Ribosomal_uL6-like_a/b-dom_sf"/>
</dbReference>
<dbReference type="InterPro" id="IPR002358">
    <property type="entry name" value="Ribosomal_uL6_CS"/>
</dbReference>
<dbReference type="InterPro" id="IPR020040">
    <property type="entry name" value="Ribosomal_uL6_a/b-dom"/>
</dbReference>
<dbReference type="GO" id="GO:0002181">
    <property type="term" value="P:cytoplasmic translation"/>
    <property type="evidence" value="ECO:0007669"/>
    <property type="project" value="TreeGrafter"/>
</dbReference>
<comment type="function">
    <text evidence="4 6">This protein binds to the 23S rRNA, and is important in its secondary structure. It is located near the subunit interface in the base of the L7/L12 stalk, and near the tRNA binding site of the peptidyltransferase center.</text>
</comment>
<evidence type="ECO:0000256" key="1">
    <source>
        <dbReference type="ARBA" id="ARBA00009356"/>
    </source>
</evidence>
<accession>A0A7C5DAP4</accession>
<feature type="domain" description="Large ribosomal subunit protein uL6 alpha-beta" evidence="7">
    <location>
        <begin position="94"/>
        <end position="168"/>
    </location>
</feature>
<dbReference type="PANTHER" id="PTHR11655:SF14">
    <property type="entry name" value="LARGE RIBOSOMAL SUBUNIT PROTEIN UL6M"/>
    <property type="match status" value="1"/>
</dbReference>
<dbReference type="InterPro" id="IPR019906">
    <property type="entry name" value="Ribosomal_uL6_bac-type"/>
</dbReference>
<keyword evidence="4 6" id="KW-0694">RNA-binding</keyword>
<dbReference type="PIRSF" id="PIRSF002162">
    <property type="entry name" value="Ribosomal_L6"/>
    <property type="match status" value="1"/>
</dbReference>
<dbReference type="Proteomes" id="UP000886110">
    <property type="component" value="Unassembled WGS sequence"/>
</dbReference>
<comment type="similarity">
    <text evidence="1 4 5">Belongs to the universal ribosomal protein uL6 family.</text>
</comment>
<dbReference type="InterPro" id="IPR000702">
    <property type="entry name" value="Ribosomal_uL6-like"/>
</dbReference>
<dbReference type="HAMAP" id="MF_01365_B">
    <property type="entry name" value="Ribosomal_uL6_B"/>
    <property type="match status" value="1"/>
</dbReference>
<dbReference type="GO" id="GO:0022625">
    <property type="term" value="C:cytosolic large ribosomal subunit"/>
    <property type="evidence" value="ECO:0007669"/>
    <property type="project" value="UniProtKB-UniRule"/>
</dbReference>
<keyword evidence="3 4" id="KW-0687">Ribonucleoprotein</keyword>
<dbReference type="FunFam" id="3.90.930.12:FF:000001">
    <property type="entry name" value="50S ribosomal protein L6"/>
    <property type="match status" value="1"/>
</dbReference>
<dbReference type="EMBL" id="DRTB01000092">
    <property type="protein sequence ID" value="HHE04678.1"/>
    <property type="molecule type" value="Genomic_DNA"/>
</dbReference>
<reference evidence="8" key="1">
    <citation type="journal article" date="2020" name="mSystems">
        <title>Genome- and Community-Level Interaction Insights into Carbon Utilization and Element Cycling Functions of Hydrothermarchaeota in Hydrothermal Sediment.</title>
        <authorList>
            <person name="Zhou Z."/>
            <person name="Liu Y."/>
            <person name="Xu W."/>
            <person name="Pan J."/>
            <person name="Luo Z.H."/>
            <person name="Li M."/>
        </authorList>
    </citation>
    <scope>NUCLEOTIDE SEQUENCE [LARGE SCALE GENOMIC DNA]</scope>
    <source>
        <strain evidence="8">HyVt-74</strain>
    </source>
</reference>
<evidence type="ECO:0000256" key="4">
    <source>
        <dbReference type="HAMAP-Rule" id="MF_01365"/>
    </source>
</evidence>
<evidence type="ECO:0000259" key="7">
    <source>
        <dbReference type="Pfam" id="PF00347"/>
    </source>
</evidence>
<evidence type="ECO:0000256" key="5">
    <source>
        <dbReference type="RuleBase" id="RU003869"/>
    </source>
</evidence>
<comment type="caution">
    <text evidence="8">The sequence shown here is derived from an EMBL/GenBank/DDBJ whole genome shotgun (WGS) entry which is preliminary data.</text>
</comment>
<keyword evidence="4 6" id="KW-0699">rRNA-binding</keyword>
<dbReference type="PRINTS" id="PR00059">
    <property type="entry name" value="RIBOSOMALL6"/>
</dbReference>
<dbReference type="SUPFAM" id="SSF56053">
    <property type="entry name" value="Ribosomal protein L6"/>
    <property type="match status" value="2"/>
</dbReference>
<name>A0A7C5DAP4_UNCW3</name>
<dbReference type="PANTHER" id="PTHR11655">
    <property type="entry name" value="60S/50S RIBOSOMAL PROTEIN L6/L9"/>
    <property type="match status" value="1"/>
</dbReference>
<dbReference type="AlphaFoldDB" id="A0A7C5DAP4"/>
<evidence type="ECO:0000313" key="8">
    <source>
        <dbReference type="EMBL" id="HHE04678.1"/>
    </source>
</evidence>
<keyword evidence="2 4" id="KW-0689">Ribosomal protein</keyword>
<dbReference type="Gene3D" id="3.90.930.12">
    <property type="entry name" value="Ribosomal protein L6, alpha-beta domain"/>
    <property type="match status" value="2"/>
</dbReference>
<evidence type="ECO:0000256" key="2">
    <source>
        <dbReference type="ARBA" id="ARBA00022980"/>
    </source>
</evidence>